<protein>
    <submittedName>
        <fullName evidence="1">Uncharacterized protein</fullName>
    </submittedName>
</protein>
<name>A0ABT8RI64_9BACT</name>
<dbReference type="RefSeq" id="WP_302042598.1">
    <property type="nucleotide sequence ID" value="NZ_JAUKPO010000095.1"/>
</dbReference>
<dbReference type="Proteomes" id="UP001168528">
    <property type="component" value="Unassembled WGS sequence"/>
</dbReference>
<evidence type="ECO:0000313" key="1">
    <source>
        <dbReference type="EMBL" id="MDO1451801.1"/>
    </source>
</evidence>
<sequence>MKGLLSLFIGLMLSTFSFSQKHQRSMVDFSSYFTLKAERSAGNEKILVYPAVVDNPKGETGKFIKMYSRRFNYLLQNRTNFARVYNHLYPDTLTMTRRYTDSLQHNQVFKQYFNAFTYYINSPSTKNSTKIAFSVEEMMQVASKFFYCDLVKPDTTVSWHVCVGFNGLQDVVFDKDYTLLEAFCFEAIFTNMLSEDPEKSKFMDNFINYVTTSTNKQKQKFTSNQDLLQKVKHEVFLSMEFDKQLQVTLLDYYYKNQNNLPFQIEQ</sequence>
<keyword evidence="2" id="KW-1185">Reference proteome</keyword>
<comment type="caution">
    <text evidence="1">The sequence shown here is derived from an EMBL/GenBank/DDBJ whole genome shotgun (WGS) entry which is preliminary data.</text>
</comment>
<dbReference type="EMBL" id="JAUKPO010000095">
    <property type="protein sequence ID" value="MDO1451801.1"/>
    <property type="molecule type" value="Genomic_DNA"/>
</dbReference>
<gene>
    <name evidence="1" type="ORF">Q0590_36340</name>
</gene>
<evidence type="ECO:0000313" key="2">
    <source>
        <dbReference type="Proteomes" id="UP001168528"/>
    </source>
</evidence>
<proteinExistence type="predicted"/>
<accession>A0ABT8RI64</accession>
<reference evidence="1" key="1">
    <citation type="submission" date="2023-07" db="EMBL/GenBank/DDBJ databases">
        <title>The genome sequence of Rhodocytophaga aerolata KACC 12507.</title>
        <authorList>
            <person name="Zhang X."/>
        </authorList>
    </citation>
    <scope>NUCLEOTIDE SEQUENCE</scope>
    <source>
        <strain evidence="1">KACC 12507</strain>
    </source>
</reference>
<organism evidence="1 2">
    <name type="scientific">Rhodocytophaga aerolata</name>
    <dbReference type="NCBI Taxonomy" id="455078"/>
    <lineage>
        <taxon>Bacteria</taxon>
        <taxon>Pseudomonadati</taxon>
        <taxon>Bacteroidota</taxon>
        <taxon>Cytophagia</taxon>
        <taxon>Cytophagales</taxon>
        <taxon>Rhodocytophagaceae</taxon>
        <taxon>Rhodocytophaga</taxon>
    </lineage>
</organism>